<keyword evidence="2" id="KW-1133">Transmembrane helix</keyword>
<feature type="region of interest" description="Disordered" evidence="1">
    <location>
        <begin position="1965"/>
        <end position="1987"/>
    </location>
</feature>
<keyword evidence="2" id="KW-0472">Membrane</keyword>
<feature type="non-terminal residue" evidence="3">
    <location>
        <position position="1"/>
    </location>
</feature>
<feature type="compositionally biased region" description="Low complexity" evidence="1">
    <location>
        <begin position="1640"/>
        <end position="1656"/>
    </location>
</feature>
<feature type="compositionally biased region" description="Low complexity" evidence="1">
    <location>
        <begin position="1047"/>
        <end position="1061"/>
    </location>
</feature>
<sequence>DMQLTGLPPDIFQHPERRLLAAYRRKILCERLASAALLLLSHDTLAHLTGAAAAAAGVSPSSSSAAASGVTLLLRAQEAAGALAGVAGASLLLLNGLLAALPGRLYGDYSAAINSTVTLLHAAGQLVRLVTQPQSRRRGLLVRMMLGLAANVVGNEDPAPVAAAQLLGLLVLVSVLDGAVRRGPLLAGGVSGLARKGAAAVAAEAAAPRVGLLLATPSMSAAALPPPPDSQLPSWMAALARSAGSAAALQQQQGQCLASMPAAPAGDWLPVFCYAVIAATGVALYYCLASGRYALSYRLYRKLYLPATYGGAWIAVPLPAAEVLRVRATALAAAVAQVATPASAAEVPRPGLETAEPAAAAESEEDWEAGGEAQGGHRVRQRTRRSLSLSAVMDLVRCGGGGGGSDQTALTEAVHEAAHGSMRGRATGSTVALADPGAATSLTAAQARLAETGSVDTMWAAAVRTGSGVGGLGPAALSGGVGAPPGAAASPPARDATGVLSPRSPSHATPQAANSFTATPGWVAEPPGAPGGPLLPTHAAFGGAKVPVSPAEPTALNPSPAAVGGGEANAAAAAAAAAAAGLGSGLGSSPGGAGPAGGLEEALMRSGDPFFQSLDLDEECGSLLASALELDEADVISGKIDFPRQLSMLAGRGGAGAAAAAAAAAGRELDRLLQVLGSTGSSANTGPVLAVSPAGPTPPHYHPQQQHMHMHQQHPHPQQHPLQQYLHHGPPSRSPSELSNMASTQLSYGARTSLPSGARAWVGSSATGTGTGTHGTGSSALASVPSGGGPVGPNSGGSFNAGGGGGGGSSFLELMATAPSVFGGGGGGGPPGIFGPAAAAGAAPGNRVARLRGAPTRASSDLAAVWRQQQLQQQQQRQQWQPQQDAPQRRAPGRSPSDVSNLRQRVRTTAAAATVTTTVGGGFVPAAQHVAAAAVSSANPPLGNTLGSPSGQHPQMPPFSGAAGPTGPWTSGFVHDWVAQHPNYHPHLHHQPPQHLQQLLQPPQQQQQPYHSAAHGGAGVAARAAPPQRMPVAAGALTAPTATAAAGAVTSAAGERGAAPSRRPPSRPASRQHSPLLDSTGLALLGQDLIMIGGSSHPYLTSPAASTQVSGANALHPDAPAAHAVAARHIDYLSDAMLASELMEAVVPVTVRSVRHTQVASMGGAAALARTGPQVPPSHRQPLPRSSTNPDSLRAAAPPTPVLWRQSSGSPASPQAARYGCTAADGSGGVRPGGGGSTAGGGELPSRSPSQQQPQRTSSEEVPAARPHSQSRAPCTVPDVRTNTSASATAAAVVTTSATPHKAAAGIATGATAAAVPPAAAVDSATTSAATGPFSSGASGGGGRQYPLWSAVPASDLCWPRTSRSSSEAFAAAEQEQARAAREVAVMWTSSSMGDPSPFVNHHTSNTLSSAAAGGAGGVLQSSYGSRVPSPAAAGGLDSGGSAGRIMAAIQEVSAMTAGLALAGGSGAADVARRALLEQRRVSTRQRRLSHVLNLAGTVSPSPARSNSRSQLQLQHPTEAAAATAAVGMAAGATPAALGLAQLGPDALAGGSGGGGSSGLAAGAGGFSSIAAVTAVSAAVAAGGSVGSTPGGASTVMSFDNWATADDLAAMLLGPPPGGEPPPAVPGSSSGRRSFALRAAPAAPTTLAASRSQSLPRRPPSRPMYGHGAGDKDLATAASEATGSAMGVASQAAPRMPQRTLSGLSGVRRGGSGAGPSGLSVQAFGAGRSGTDGGGEEGHLAGMSAAAHSYSLLQSALGLELEPALQPSSSGGASESQLLMGGTFAGDGGGGRYASPSPPLRSPSVPNLGLPGQRPAAGRPQLHGGVRRTSSAGPSRLGSIASTSSTRSVATPSGPPASNAGSPSTAATSSSGQQQQLPPTGGNPSPALRLLPRSLSGGYPMLDPATAADRMGPYSGSRPAGHPGTAFHGGLVSLPEGYGHLPPMRVSQALLAAELPFSSLRGSVVGGQGGEEEEQEEGGGGGFGGPGHGLAWSKAAAPGYPAEGQLVRRPPFRRASLDEGLFKQMVTARLASPARTPRSRGRRRSTGGPLEYVPSRLSQDGKAVRAAAAAAAAAAGAPFGVRGSGGPPAVAAVVAAAGAAGALGAAGREVQRASVAGSAVTAVSQVTAASSTSLQSFADVALAGVHNYF</sequence>
<proteinExistence type="predicted"/>
<evidence type="ECO:0000313" key="3">
    <source>
        <dbReference type="EMBL" id="GFR40489.1"/>
    </source>
</evidence>
<feature type="region of interest" description="Disordered" evidence="1">
    <location>
        <begin position="682"/>
        <end position="742"/>
    </location>
</feature>
<feature type="compositionally biased region" description="Low complexity" evidence="1">
    <location>
        <begin position="776"/>
        <end position="785"/>
    </location>
</feature>
<comment type="caution">
    <text evidence="3">The sequence shown here is derived from an EMBL/GenBank/DDBJ whole genome shotgun (WGS) entry which is preliminary data.</text>
</comment>
<feature type="compositionally biased region" description="Gly residues" evidence="1">
    <location>
        <begin position="786"/>
        <end position="802"/>
    </location>
</feature>
<feature type="region of interest" description="Disordered" evidence="1">
    <location>
        <begin position="345"/>
        <end position="383"/>
    </location>
</feature>
<feature type="region of interest" description="Disordered" evidence="1">
    <location>
        <begin position="1764"/>
        <end position="1922"/>
    </location>
</feature>
<keyword evidence="4" id="KW-1185">Reference proteome</keyword>
<feature type="compositionally biased region" description="Low complexity" evidence="1">
    <location>
        <begin position="1245"/>
        <end position="1257"/>
    </location>
</feature>
<feature type="compositionally biased region" description="Low complexity" evidence="1">
    <location>
        <begin position="1717"/>
        <end position="1726"/>
    </location>
</feature>
<feature type="transmembrane region" description="Helical" evidence="2">
    <location>
        <begin position="268"/>
        <end position="291"/>
    </location>
</feature>
<feature type="region of interest" description="Disordered" evidence="1">
    <location>
        <begin position="1640"/>
        <end position="1740"/>
    </location>
</feature>
<dbReference type="Proteomes" id="UP001054857">
    <property type="component" value="Unassembled WGS sequence"/>
</dbReference>
<gene>
    <name evidence="3" type="ORF">Agub_g1056</name>
</gene>
<evidence type="ECO:0000256" key="2">
    <source>
        <dbReference type="SAM" id="Phobius"/>
    </source>
</evidence>
<feature type="compositionally biased region" description="Low complexity" evidence="1">
    <location>
        <begin position="993"/>
        <end position="1025"/>
    </location>
</feature>
<keyword evidence="2" id="KW-0812">Transmembrane</keyword>
<feature type="compositionally biased region" description="Low complexity" evidence="1">
    <location>
        <begin position="866"/>
        <end position="890"/>
    </location>
</feature>
<feature type="compositionally biased region" description="Polar residues" evidence="1">
    <location>
        <begin position="503"/>
        <end position="518"/>
    </location>
</feature>
<organism evidence="3 4">
    <name type="scientific">Astrephomene gubernaculifera</name>
    <dbReference type="NCBI Taxonomy" id="47775"/>
    <lineage>
        <taxon>Eukaryota</taxon>
        <taxon>Viridiplantae</taxon>
        <taxon>Chlorophyta</taxon>
        <taxon>core chlorophytes</taxon>
        <taxon>Chlorophyceae</taxon>
        <taxon>CS clade</taxon>
        <taxon>Chlamydomonadales</taxon>
        <taxon>Astrephomenaceae</taxon>
        <taxon>Astrephomene</taxon>
    </lineage>
</organism>
<feature type="region of interest" description="Disordered" evidence="1">
    <location>
        <begin position="761"/>
        <end position="802"/>
    </location>
</feature>
<feature type="compositionally biased region" description="Low complexity" evidence="1">
    <location>
        <begin position="345"/>
        <end position="361"/>
    </location>
</feature>
<feature type="region of interest" description="Disordered" evidence="1">
    <location>
        <begin position="983"/>
        <end position="1025"/>
    </location>
</feature>
<evidence type="ECO:0000313" key="4">
    <source>
        <dbReference type="Proteomes" id="UP001054857"/>
    </source>
</evidence>
<feature type="compositionally biased region" description="Low complexity" evidence="1">
    <location>
        <begin position="1850"/>
        <end position="1876"/>
    </location>
</feature>
<protein>
    <submittedName>
        <fullName evidence="3">Uncharacterized protein</fullName>
    </submittedName>
</protein>
<feature type="compositionally biased region" description="Low complexity" evidence="1">
    <location>
        <begin position="1884"/>
        <end position="1896"/>
    </location>
</feature>
<accession>A0AAD3HGI0</accession>
<feature type="transmembrane region" description="Helical" evidence="2">
    <location>
        <begin position="303"/>
        <end position="321"/>
    </location>
</feature>
<feature type="compositionally biased region" description="Low complexity" evidence="1">
    <location>
        <begin position="484"/>
        <end position="493"/>
    </location>
</feature>
<feature type="compositionally biased region" description="Polar residues" evidence="1">
    <location>
        <begin position="1840"/>
        <end position="1849"/>
    </location>
</feature>
<feature type="region of interest" description="Disordered" evidence="1">
    <location>
        <begin position="941"/>
        <end position="967"/>
    </location>
</feature>
<feature type="compositionally biased region" description="Polar residues" evidence="1">
    <location>
        <begin position="1766"/>
        <end position="1777"/>
    </location>
</feature>
<feature type="compositionally biased region" description="Low complexity" evidence="1">
    <location>
        <begin position="715"/>
        <end position="731"/>
    </location>
</feature>
<feature type="region of interest" description="Disordered" evidence="1">
    <location>
        <begin position="1047"/>
        <end position="1077"/>
    </location>
</feature>
<evidence type="ECO:0000256" key="1">
    <source>
        <dbReference type="SAM" id="MobiDB-lite"/>
    </source>
</evidence>
<feature type="region of interest" description="Disordered" evidence="1">
    <location>
        <begin position="2030"/>
        <end position="2055"/>
    </location>
</feature>
<feature type="region of interest" description="Disordered" evidence="1">
    <location>
        <begin position="855"/>
        <end position="904"/>
    </location>
</feature>
<feature type="region of interest" description="Disordered" evidence="1">
    <location>
        <begin position="483"/>
        <end position="523"/>
    </location>
</feature>
<feature type="region of interest" description="Disordered" evidence="1">
    <location>
        <begin position="1163"/>
        <end position="1280"/>
    </location>
</feature>
<feature type="compositionally biased region" description="Gly residues" evidence="1">
    <location>
        <begin position="1783"/>
        <end position="1792"/>
    </location>
</feature>
<name>A0AAD3HGI0_9CHLO</name>
<feature type="compositionally biased region" description="Gly residues" evidence="1">
    <location>
        <begin position="1978"/>
        <end position="1987"/>
    </location>
</feature>
<dbReference type="EMBL" id="BMAR01000001">
    <property type="protein sequence ID" value="GFR40489.1"/>
    <property type="molecule type" value="Genomic_DNA"/>
</dbReference>
<feature type="compositionally biased region" description="Low complexity" evidence="1">
    <location>
        <begin position="1206"/>
        <end position="1217"/>
    </location>
</feature>
<feature type="compositionally biased region" description="Gly residues" evidence="1">
    <location>
        <begin position="1226"/>
        <end position="1243"/>
    </location>
</feature>
<reference evidence="3 4" key="1">
    <citation type="journal article" date="2021" name="Sci. Rep.">
        <title>Genome sequencing of the multicellular alga Astrephomene provides insights into convergent evolution of germ-soma differentiation.</title>
        <authorList>
            <person name="Yamashita S."/>
            <person name="Yamamoto K."/>
            <person name="Matsuzaki R."/>
            <person name="Suzuki S."/>
            <person name="Yamaguchi H."/>
            <person name="Hirooka S."/>
            <person name="Minakuchi Y."/>
            <person name="Miyagishima S."/>
            <person name="Kawachi M."/>
            <person name="Toyoda A."/>
            <person name="Nozaki H."/>
        </authorList>
    </citation>
    <scope>NUCLEOTIDE SEQUENCE [LARGE SCALE GENOMIC DNA]</scope>
    <source>
        <strain evidence="3 4">NIES-4017</strain>
    </source>
</reference>